<proteinExistence type="predicted"/>
<dbReference type="Proteomes" id="UP001139125">
    <property type="component" value="Unassembled WGS sequence"/>
</dbReference>
<evidence type="ECO:0000259" key="1">
    <source>
        <dbReference type="Pfam" id="PF01266"/>
    </source>
</evidence>
<dbReference type="SUPFAM" id="SSF51971">
    <property type="entry name" value="Nucleotide-binding domain"/>
    <property type="match status" value="1"/>
</dbReference>
<accession>A0A9X2RGI9</accession>
<evidence type="ECO:0000313" key="2">
    <source>
        <dbReference type="EMBL" id="MCP9292377.1"/>
    </source>
</evidence>
<feature type="domain" description="FAD dependent oxidoreductase" evidence="1">
    <location>
        <begin position="19"/>
        <end position="365"/>
    </location>
</feature>
<reference evidence="2" key="1">
    <citation type="submission" date="2022-06" db="EMBL/GenBank/DDBJ databases">
        <title>Gracilimonas sp. CAU 1638 isolated from sea sediment.</title>
        <authorList>
            <person name="Kim W."/>
        </authorList>
    </citation>
    <scope>NUCLEOTIDE SEQUENCE</scope>
    <source>
        <strain evidence="2">CAU 1638</strain>
    </source>
</reference>
<organism evidence="2 3">
    <name type="scientific">Gracilimonas sediminicola</name>
    <dbReference type="NCBI Taxonomy" id="2952158"/>
    <lineage>
        <taxon>Bacteria</taxon>
        <taxon>Pseudomonadati</taxon>
        <taxon>Balneolota</taxon>
        <taxon>Balneolia</taxon>
        <taxon>Balneolales</taxon>
        <taxon>Balneolaceae</taxon>
        <taxon>Gracilimonas</taxon>
    </lineage>
</organism>
<name>A0A9X2RGI9_9BACT</name>
<dbReference type="RefSeq" id="WP_255135260.1">
    <property type="nucleotide sequence ID" value="NZ_JANDBC010000002.1"/>
</dbReference>
<dbReference type="AlphaFoldDB" id="A0A9X2RGI9"/>
<protein>
    <submittedName>
        <fullName evidence="2">FAD-binding oxidoreductase</fullName>
    </submittedName>
</protein>
<gene>
    <name evidence="2" type="ORF">NM125_12385</name>
</gene>
<dbReference type="InterPro" id="IPR036188">
    <property type="entry name" value="FAD/NAD-bd_sf"/>
</dbReference>
<evidence type="ECO:0000313" key="3">
    <source>
        <dbReference type="Proteomes" id="UP001139125"/>
    </source>
</evidence>
<dbReference type="PANTHER" id="PTHR13847">
    <property type="entry name" value="SARCOSINE DEHYDROGENASE-RELATED"/>
    <property type="match status" value="1"/>
</dbReference>
<dbReference type="EMBL" id="JANDBC010000002">
    <property type="protein sequence ID" value="MCP9292377.1"/>
    <property type="molecule type" value="Genomic_DNA"/>
</dbReference>
<dbReference type="InterPro" id="IPR006076">
    <property type="entry name" value="FAD-dep_OxRdtase"/>
</dbReference>
<dbReference type="PANTHER" id="PTHR13847:SF281">
    <property type="entry name" value="FAD DEPENDENT OXIDOREDUCTASE DOMAIN-CONTAINING PROTEIN"/>
    <property type="match status" value="1"/>
</dbReference>
<dbReference type="Gene3D" id="3.50.50.60">
    <property type="entry name" value="FAD/NAD(P)-binding domain"/>
    <property type="match status" value="1"/>
</dbReference>
<dbReference type="GO" id="GO:0005737">
    <property type="term" value="C:cytoplasm"/>
    <property type="evidence" value="ECO:0007669"/>
    <property type="project" value="TreeGrafter"/>
</dbReference>
<sequence length="368" mass="41330">MIQAERSYWESKLYGRKFDLIVLGAGLTGQSIAHFFKKNNPAKKVLVVDRGFYPIGASTRNAGFACFGSVTEHMADMEIEEESKIIDRIRRRIHGLGLLRQTLGDKNIGYREPGAYEIFTDARVYEQALEHLDICNRWLREAAGLEEVYQKCEHNGFPAISIKQEGCLHPGKMMRTLYEKNLAAGVEFRWQSQVESIDQDNGVLILENGIELEGEQLAVATNSFTSTLLDDIDIKPGRGFVFVTKPIPNLQWKGTYHFDRGYYYFRGVEGDRFLLGGARSLDIDVETTTEFGTNQKIKKSLTSFANDVLRLPEGWEIDTEWSGIMGFTSTKSPMLQRINNKTSVVAGLSGMGVALGMQLGKEAAEVMK</sequence>
<dbReference type="Pfam" id="PF01266">
    <property type="entry name" value="DAO"/>
    <property type="match status" value="1"/>
</dbReference>
<comment type="caution">
    <text evidence="2">The sequence shown here is derived from an EMBL/GenBank/DDBJ whole genome shotgun (WGS) entry which is preliminary data.</text>
</comment>
<keyword evidence="3" id="KW-1185">Reference proteome</keyword>
<dbReference type="Gene3D" id="3.30.9.10">
    <property type="entry name" value="D-Amino Acid Oxidase, subunit A, domain 2"/>
    <property type="match status" value="1"/>
</dbReference>